<organism evidence="3 4">
    <name type="scientific">Haemaphysalis longicornis</name>
    <name type="common">Bush tick</name>
    <dbReference type="NCBI Taxonomy" id="44386"/>
    <lineage>
        <taxon>Eukaryota</taxon>
        <taxon>Metazoa</taxon>
        <taxon>Ecdysozoa</taxon>
        <taxon>Arthropoda</taxon>
        <taxon>Chelicerata</taxon>
        <taxon>Arachnida</taxon>
        <taxon>Acari</taxon>
        <taxon>Parasitiformes</taxon>
        <taxon>Ixodida</taxon>
        <taxon>Ixodoidea</taxon>
        <taxon>Ixodidae</taxon>
        <taxon>Haemaphysalinae</taxon>
        <taxon>Haemaphysalis</taxon>
    </lineage>
</organism>
<dbReference type="GO" id="GO:0008270">
    <property type="term" value="F:zinc ion binding"/>
    <property type="evidence" value="ECO:0007669"/>
    <property type="project" value="UniProtKB-KW"/>
</dbReference>
<reference evidence="3 4" key="1">
    <citation type="journal article" date="2020" name="Cell">
        <title>Large-Scale Comparative Analyses of Tick Genomes Elucidate Their Genetic Diversity and Vector Capacities.</title>
        <authorList>
            <consortium name="Tick Genome and Microbiome Consortium (TIGMIC)"/>
            <person name="Jia N."/>
            <person name="Wang J."/>
            <person name="Shi W."/>
            <person name="Du L."/>
            <person name="Sun Y."/>
            <person name="Zhan W."/>
            <person name="Jiang J.F."/>
            <person name="Wang Q."/>
            <person name="Zhang B."/>
            <person name="Ji P."/>
            <person name="Bell-Sakyi L."/>
            <person name="Cui X.M."/>
            <person name="Yuan T.T."/>
            <person name="Jiang B.G."/>
            <person name="Yang W.F."/>
            <person name="Lam T.T."/>
            <person name="Chang Q.C."/>
            <person name="Ding S.J."/>
            <person name="Wang X.J."/>
            <person name="Zhu J.G."/>
            <person name="Ruan X.D."/>
            <person name="Zhao L."/>
            <person name="Wei J.T."/>
            <person name="Ye R.Z."/>
            <person name="Que T.C."/>
            <person name="Du C.H."/>
            <person name="Zhou Y.H."/>
            <person name="Cheng J.X."/>
            <person name="Dai P.F."/>
            <person name="Guo W.B."/>
            <person name="Han X.H."/>
            <person name="Huang E.J."/>
            <person name="Li L.F."/>
            <person name="Wei W."/>
            <person name="Gao Y.C."/>
            <person name="Liu J.Z."/>
            <person name="Shao H.Z."/>
            <person name="Wang X."/>
            <person name="Wang C.C."/>
            <person name="Yang T.C."/>
            <person name="Huo Q.B."/>
            <person name="Li W."/>
            <person name="Chen H.Y."/>
            <person name="Chen S.E."/>
            <person name="Zhou L.G."/>
            <person name="Ni X.B."/>
            <person name="Tian J.H."/>
            <person name="Sheng Y."/>
            <person name="Liu T."/>
            <person name="Pan Y.S."/>
            <person name="Xia L.Y."/>
            <person name="Li J."/>
            <person name="Zhao F."/>
            <person name="Cao W.C."/>
        </authorList>
    </citation>
    <scope>NUCLEOTIDE SEQUENCE [LARGE SCALE GENOMIC DNA]</scope>
    <source>
        <strain evidence="3">HaeL-2018</strain>
    </source>
</reference>
<dbReference type="Proteomes" id="UP000821853">
    <property type="component" value="Chromosome 8"/>
</dbReference>
<comment type="caution">
    <text evidence="3">The sequence shown here is derived from an EMBL/GenBank/DDBJ whole genome shotgun (WGS) entry which is preliminary data.</text>
</comment>
<dbReference type="InterPro" id="IPR048324">
    <property type="entry name" value="ZSWIM1-3_RNaseH-like"/>
</dbReference>
<dbReference type="PROSITE" id="PS50966">
    <property type="entry name" value="ZF_SWIM"/>
    <property type="match status" value="1"/>
</dbReference>
<dbReference type="PANTHER" id="PTHR31569:SF4">
    <property type="entry name" value="SWIM-TYPE DOMAIN-CONTAINING PROTEIN"/>
    <property type="match status" value="1"/>
</dbReference>
<feature type="domain" description="SWIM-type" evidence="2">
    <location>
        <begin position="410"/>
        <end position="441"/>
    </location>
</feature>
<evidence type="ECO:0000256" key="1">
    <source>
        <dbReference type="PROSITE-ProRule" id="PRU00325"/>
    </source>
</evidence>
<evidence type="ECO:0000313" key="3">
    <source>
        <dbReference type="EMBL" id="KAH9379452.1"/>
    </source>
</evidence>
<protein>
    <recommendedName>
        <fullName evidence="2">SWIM-type domain-containing protein</fullName>
    </recommendedName>
</protein>
<dbReference type="InterPro" id="IPR007527">
    <property type="entry name" value="Znf_SWIM"/>
</dbReference>
<dbReference type="AlphaFoldDB" id="A0A9J6GYJ9"/>
<name>A0A9J6GYJ9_HAELO</name>
<dbReference type="OMA" id="REYNGVE"/>
<evidence type="ECO:0000313" key="4">
    <source>
        <dbReference type="Proteomes" id="UP000821853"/>
    </source>
</evidence>
<dbReference type="InterPro" id="IPR052579">
    <property type="entry name" value="Zinc_finger_SWIM"/>
</dbReference>
<keyword evidence="1" id="KW-0479">Metal-binding</keyword>
<keyword evidence="1" id="KW-0863">Zinc-finger</keyword>
<proteinExistence type="predicted"/>
<dbReference type="Pfam" id="PF21056">
    <property type="entry name" value="ZSWIM1-3_RNaseH-like"/>
    <property type="match status" value="1"/>
</dbReference>
<gene>
    <name evidence="3" type="ORF">HPB48_022114</name>
</gene>
<dbReference type="VEuPathDB" id="VectorBase:HLOH_063957"/>
<dbReference type="PANTHER" id="PTHR31569">
    <property type="entry name" value="SWIM-TYPE DOMAIN-CONTAINING PROTEIN"/>
    <property type="match status" value="1"/>
</dbReference>
<sequence>MDKDVQTEVEGLLKLGANKKLVKASVQEKTGKVVLLKDLSNVATAMRNPVRNDLDSTIQLLRNYYCTSRARSFFVLTFFKRNGRVVTFALLNFTCLSGTDCHILTDNDEFRGLLICTDSMKASMRFYPEYIGIDATYKLLELRTPVYVIHNEDGNGATKVVCIALLVQEDVSSMQWFLKKFQELNPGWTQTKCIMADKDLLERQCLKEYFPQAKVLVCVYHTLRTFGREVSAKKLGITAEDRQTSLKLLQKMVLSKSDNEFEKHEKEFDQEVHPSIKAYYDKNWRPVRHEWYTGPQFVESSFNNTTNNRLENFNGQLKSVMKSNNSLEEFFRQLFKLLGTLADEHDHGAAYSMLKRPCNLYSLDSGIQRYQKHLTPYAYERIVKEYHQMGNVELPAADNGAYNYNSSSGVIVVSCTDCTCSSRISMMLPCRHMLAARIQGRLRPLPRRPVRQKMD</sequence>
<dbReference type="OrthoDB" id="123417at2759"/>
<evidence type="ECO:0000259" key="2">
    <source>
        <dbReference type="PROSITE" id="PS50966"/>
    </source>
</evidence>
<keyword evidence="4" id="KW-1185">Reference proteome</keyword>
<dbReference type="EMBL" id="JABSTR010000010">
    <property type="protein sequence ID" value="KAH9379452.1"/>
    <property type="molecule type" value="Genomic_DNA"/>
</dbReference>
<keyword evidence="1" id="KW-0862">Zinc</keyword>
<accession>A0A9J6GYJ9</accession>